<sequence length="117" mass="13345">MENMTFAQSIMYLVISAAVAIAAEYLRRRLGVERLKQIQKELILKQDLAVVAVKYAEQAWRNLDGESKYEGASEWLAEALEARGIHAEPEDIRALIEWALREIKDQLGEEWAKVSEA</sequence>
<name>A0A1I6EGG7_9FIRM</name>
<dbReference type="Pfam" id="PF09682">
    <property type="entry name" value="Phage_holin_6_1"/>
    <property type="match status" value="1"/>
</dbReference>
<reference evidence="3" key="1">
    <citation type="submission" date="2016-10" db="EMBL/GenBank/DDBJ databases">
        <authorList>
            <person name="Varghese N."/>
            <person name="Submissions S."/>
        </authorList>
    </citation>
    <scope>NUCLEOTIDE SEQUENCE [LARGE SCALE GENOMIC DNA]</scope>
    <source>
        <strain evidence="3">DSM 3669</strain>
    </source>
</reference>
<organism evidence="2 3">
    <name type="scientific">Desulfoscipio geothermicus DSM 3669</name>
    <dbReference type="NCBI Taxonomy" id="1121426"/>
    <lineage>
        <taxon>Bacteria</taxon>
        <taxon>Bacillati</taxon>
        <taxon>Bacillota</taxon>
        <taxon>Clostridia</taxon>
        <taxon>Eubacteriales</taxon>
        <taxon>Desulfallaceae</taxon>
        <taxon>Desulfoscipio</taxon>
    </lineage>
</organism>
<dbReference type="InterPro" id="IPR010026">
    <property type="entry name" value="Phage_holin_LL-H"/>
</dbReference>
<keyword evidence="3" id="KW-1185">Reference proteome</keyword>
<dbReference type="AlphaFoldDB" id="A0A1I6EGG7"/>
<keyword evidence="1" id="KW-1133">Transmembrane helix</keyword>
<protein>
    <submittedName>
        <fullName evidence="2">Bacteriophage holin of superfamily 6 (Holin_LLH)</fullName>
    </submittedName>
</protein>
<gene>
    <name evidence="2" type="ORF">SAMN05660706_14217</name>
</gene>
<dbReference type="STRING" id="39060.SAMN05660706_14217"/>
<proteinExistence type="predicted"/>
<feature type="transmembrane region" description="Helical" evidence="1">
    <location>
        <begin position="6"/>
        <end position="26"/>
    </location>
</feature>
<dbReference type="EMBL" id="FOYM01000042">
    <property type="protein sequence ID" value="SFR16840.1"/>
    <property type="molecule type" value="Genomic_DNA"/>
</dbReference>
<evidence type="ECO:0000256" key="1">
    <source>
        <dbReference type="SAM" id="Phobius"/>
    </source>
</evidence>
<evidence type="ECO:0000313" key="3">
    <source>
        <dbReference type="Proteomes" id="UP000199584"/>
    </source>
</evidence>
<evidence type="ECO:0000313" key="2">
    <source>
        <dbReference type="EMBL" id="SFR16840.1"/>
    </source>
</evidence>
<keyword evidence="1" id="KW-0812">Transmembrane</keyword>
<accession>A0A1I6EGG7</accession>
<keyword evidence="1" id="KW-0472">Membrane</keyword>
<dbReference type="Proteomes" id="UP000199584">
    <property type="component" value="Unassembled WGS sequence"/>
</dbReference>